<feature type="domain" description="Signal transduction histidine kinase internal region" evidence="1">
    <location>
        <begin position="1"/>
        <end position="76"/>
    </location>
</feature>
<comment type="caution">
    <text evidence="2">The sequence shown here is derived from an EMBL/GenBank/DDBJ whole genome shotgun (WGS) entry which is preliminary data.</text>
</comment>
<evidence type="ECO:0000313" key="2">
    <source>
        <dbReference type="EMBL" id="EFK97383.1"/>
    </source>
</evidence>
<keyword evidence="2" id="KW-0808">Transferase</keyword>
<dbReference type="InterPro" id="IPR050640">
    <property type="entry name" value="Bact_2-comp_sensor_kinase"/>
</dbReference>
<evidence type="ECO:0000259" key="1">
    <source>
        <dbReference type="Pfam" id="PF06580"/>
    </source>
</evidence>
<dbReference type="GO" id="GO:0000155">
    <property type="term" value="F:phosphorelay sensor kinase activity"/>
    <property type="evidence" value="ECO:0007669"/>
    <property type="project" value="InterPro"/>
</dbReference>
<dbReference type="InterPro" id="IPR010559">
    <property type="entry name" value="Sig_transdc_His_kin_internal"/>
</dbReference>
<dbReference type="AlphaFoldDB" id="D9PGD2"/>
<name>D9PGD2_9ZZZZ</name>
<dbReference type="Pfam" id="PF06580">
    <property type="entry name" value="His_kinase"/>
    <property type="match status" value="1"/>
</dbReference>
<reference evidence="2" key="1">
    <citation type="submission" date="2010-07" db="EMBL/GenBank/DDBJ databases">
        <authorList>
            <consortium name="CONSOLIDER consortium CSD2007-00005"/>
            <person name="Guazzaroni M.-E."/>
            <person name="Richter M."/>
            <person name="Garcia-Salamanca A."/>
            <person name="Yarza P."/>
            <person name="Ferrer M."/>
        </authorList>
    </citation>
    <scope>NUCLEOTIDE SEQUENCE</scope>
</reference>
<dbReference type="PANTHER" id="PTHR34220:SF9">
    <property type="entry name" value="SIGNAL TRANSDUCTION HISTIDINE KINASE INTERNAL REGION DOMAIN-CONTAINING PROTEIN"/>
    <property type="match status" value="1"/>
</dbReference>
<dbReference type="SUPFAM" id="SSF55874">
    <property type="entry name" value="ATPase domain of HSP90 chaperone/DNA topoisomerase II/histidine kinase"/>
    <property type="match status" value="1"/>
</dbReference>
<dbReference type="InterPro" id="IPR036890">
    <property type="entry name" value="HATPase_C_sf"/>
</dbReference>
<feature type="non-terminal residue" evidence="2">
    <location>
        <position position="128"/>
    </location>
</feature>
<dbReference type="GO" id="GO:0016020">
    <property type="term" value="C:membrane"/>
    <property type="evidence" value="ECO:0007669"/>
    <property type="project" value="InterPro"/>
</dbReference>
<dbReference type="PANTHER" id="PTHR34220">
    <property type="entry name" value="SENSOR HISTIDINE KINASE YPDA"/>
    <property type="match status" value="1"/>
</dbReference>
<organism evidence="2">
    <name type="scientific">sediment metagenome</name>
    <dbReference type="NCBI Taxonomy" id="749907"/>
    <lineage>
        <taxon>unclassified sequences</taxon>
        <taxon>metagenomes</taxon>
        <taxon>ecological metagenomes</taxon>
    </lineage>
</organism>
<dbReference type="EMBL" id="ADZX01000219">
    <property type="protein sequence ID" value="EFK97383.1"/>
    <property type="molecule type" value="Genomic_DNA"/>
</dbReference>
<protein>
    <submittedName>
        <fullName evidence="2">Protein containing Signal transduction histidine kinase, internal region domain</fullName>
        <ecNumber evidence="2">2.7.13.3</ecNumber>
    </submittedName>
</protein>
<proteinExistence type="predicted"/>
<keyword evidence="2" id="KW-0418">Kinase</keyword>
<reference evidence="2" key="2">
    <citation type="journal article" date="2011" name="Microb. Ecol.">
        <title>Taxonomic and Functional Metagenomic Profiling of the Microbial Community in the Anoxic Sediment of a Sub-saline Shallow Lake (Laguna de Carrizo, Central Spain).</title>
        <authorList>
            <person name="Ferrer M."/>
            <person name="Guazzaroni M.E."/>
            <person name="Richter M."/>
            <person name="Garcia-Salamanca A."/>
            <person name="Yarza P."/>
            <person name="Suarez-Suarez A."/>
            <person name="Solano J."/>
            <person name="Alcaide M."/>
            <person name="van Dillewijn P."/>
            <person name="Molina-Henares M.A."/>
            <person name="Lopez-Cortes N."/>
            <person name="Al-Ramahi Y."/>
            <person name="Guerrero C."/>
            <person name="Acosta A."/>
            <person name="de Eugenio L.I."/>
            <person name="Martinez V."/>
            <person name="Marques S."/>
            <person name="Rojo F."/>
            <person name="Santero E."/>
            <person name="Genilloud O."/>
            <person name="Perez-Perez J."/>
            <person name="Rossello-Mora R."/>
            <person name="Ramos J.L."/>
        </authorList>
    </citation>
    <scope>NUCLEOTIDE SEQUENCE</scope>
</reference>
<dbReference type="EC" id="2.7.13.3" evidence="2"/>
<gene>
    <name evidence="2" type="ORF">LDC_0579</name>
</gene>
<accession>D9PGD2</accession>
<sequence>MLQLQIEPHFLFNSLGSAQQLAEKGAPEAARLIANLIRFLRAATPALREDVTSLAQERTLVEAYLGIMKTRLADRLAYAVDIPASLADAVVPPGMLITLVENAIKHGIEPLPAGGRIDVRAAQDADGR</sequence>